<evidence type="ECO:0000313" key="3">
    <source>
        <dbReference type="Proteomes" id="UP000713904"/>
    </source>
</evidence>
<comment type="caution">
    <text evidence="2">The sequence shown here is derived from an EMBL/GenBank/DDBJ whole genome shotgun (WGS) entry which is preliminary data.</text>
</comment>
<proteinExistence type="predicted"/>
<dbReference type="Proteomes" id="UP000713904">
    <property type="component" value="Unassembled WGS sequence"/>
</dbReference>
<dbReference type="Gene3D" id="3.40.50.11400">
    <property type="match status" value="1"/>
</dbReference>
<name>A0ABR6TKI6_9FIRM</name>
<sequence>MKKKIILSVITFIFVISLSACKKDNSSNKSGISGNKAEITIYMPENQNIDKKYLDDRDIAINYLPQKKGEYDEDEIKSIINNIDKNVKVLIITSENPGLKKVFDGVKEKLPGVITVANEIEEFHGNQYDELLKDTNIDVGFKLNRDKNGRNAAMIANEMSAKRFLYLYHEDLDSDRLYEDLSETKSFCSQEGLSFEKIKVKDGLKQNELEDIIKRMNIKNPDDTAIYAANSEIAEQVFDTGINNGFIIPNINSRNDGILLAKKFGLEKEYKNLERKDFEKKLKSEIKKRGLKNRIGAVVEDRRSIATELSIEVAKYMYKNRFVIEESFGDKSIIDRADQNLSIRIKPMIMGATYGYFRELELIPRIY</sequence>
<feature type="signal peptide" evidence="1">
    <location>
        <begin position="1"/>
        <end position="22"/>
    </location>
</feature>
<dbReference type="RefSeq" id="WP_185623940.1">
    <property type="nucleotide sequence ID" value="NZ_JABGBW010000002.1"/>
</dbReference>
<dbReference type="InterPro" id="IPR024258">
    <property type="entry name" value="DUF3798"/>
</dbReference>
<dbReference type="Pfam" id="PF12683">
    <property type="entry name" value="DUF3798"/>
    <property type="match status" value="1"/>
</dbReference>
<evidence type="ECO:0000256" key="1">
    <source>
        <dbReference type="SAM" id="SignalP"/>
    </source>
</evidence>
<keyword evidence="1" id="KW-0732">Signal</keyword>
<protein>
    <submittedName>
        <fullName evidence="2">DUF3798 domain-containing protein</fullName>
    </submittedName>
</protein>
<evidence type="ECO:0000313" key="2">
    <source>
        <dbReference type="EMBL" id="MBC2575923.1"/>
    </source>
</evidence>
<dbReference type="Gene3D" id="3.40.50.11390">
    <property type="match status" value="1"/>
</dbReference>
<gene>
    <name evidence="2" type="ORF">HLB29_04405</name>
</gene>
<keyword evidence="3" id="KW-1185">Reference proteome</keyword>
<dbReference type="PROSITE" id="PS51257">
    <property type="entry name" value="PROKAR_LIPOPROTEIN"/>
    <property type="match status" value="1"/>
</dbReference>
<dbReference type="EMBL" id="JABGBW010000002">
    <property type="protein sequence ID" value="MBC2575923.1"/>
    <property type="molecule type" value="Genomic_DNA"/>
</dbReference>
<organism evidence="2 3">
    <name type="scientific">Peptostreptococcus canis</name>
    <dbReference type="NCBI Taxonomy" id="1159213"/>
    <lineage>
        <taxon>Bacteria</taxon>
        <taxon>Bacillati</taxon>
        <taxon>Bacillota</taxon>
        <taxon>Clostridia</taxon>
        <taxon>Peptostreptococcales</taxon>
        <taxon>Peptostreptococcaceae</taxon>
        <taxon>Peptostreptococcus</taxon>
    </lineage>
</organism>
<reference evidence="2 3" key="1">
    <citation type="submission" date="2020-05" db="EMBL/GenBank/DDBJ databases">
        <title>Draft genome of xy-202 and genomic insight in genome of the genus Peptostreptococcus.</title>
        <authorList>
            <person name="Zhang Z."/>
        </authorList>
    </citation>
    <scope>NUCLEOTIDE SEQUENCE [LARGE SCALE GENOMIC DNA]</scope>
    <source>
        <strain evidence="2 3">DSM 27025</strain>
    </source>
</reference>
<feature type="chain" id="PRO_5046780606" evidence="1">
    <location>
        <begin position="23"/>
        <end position="367"/>
    </location>
</feature>
<accession>A0ABR6TKI6</accession>